<evidence type="ECO:0000313" key="2">
    <source>
        <dbReference type="Proteomes" id="UP000712600"/>
    </source>
</evidence>
<reference evidence="1" key="1">
    <citation type="submission" date="2019-12" db="EMBL/GenBank/DDBJ databases">
        <title>Genome sequencing and annotation of Brassica cretica.</title>
        <authorList>
            <person name="Studholme D.J."/>
            <person name="Sarris P."/>
        </authorList>
    </citation>
    <scope>NUCLEOTIDE SEQUENCE</scope>
    <source>
        <strain evidence="1">PFS-109/04</strain>
        <tissue evidence="1">Leaf</tissue>
    </source>
</reference>
<gene>
    <name evidence="1" type="ORF">F2Q69_00043911</name>
</gene>
<sequence>MGIASKGPRIVLRELRRGCTVSGREVGPCPWARARGLCYGNLDEDARFWDGRSSSPMGEVTSVETALAYDRDLIQTDPLLDIPREQYPPRDPRDLFAKRDLLRNGPIFWDSFTLDGIRNAVALYRSRGISRPLCASDMDEPYPGVVPD</sequence>
<dbReference type="Proteomes" id="UP000712600">
    <property type="component" value="Unassembled WGS sequence"/>
</dbReference>
<accession>A0A8S9NC77</accession>
<evidence type="ECO:0000313" key="1">
    <source>
        <dbReference type="EMBL" id="KAF3501970.1"/>
    </source>
</evidence>
<dbReference type="EMBL" id="QGKX02001621">
    <property type="protein sequence ID" value="KAF3501970.1"/>
    <property type="molecule type" value="Genomic_DNA"/>
</dbReference>
<proteinExistence type="predicted"/>
<comment type="caution">
    <text evidence="1">The sequence shown here is derived from an EMBL/GenBank/DDBJ whole genome shotgun (WGS) entry which is preliminary data.</text>
</comment>
<dbReference type="AlphaFoldDB" id="A0A8S9NC77"/>
<name>A0A8S9NC77_BRACR</name>
<organism evidence="1 2">
    <name type="scientific">Brassica cretica</name>
    <name type="common">Mustard</name>
    <dbReference type="NCBI Taxonomy" id="69181"/>
    <lineage>
        <taxon>Eukaryota</taxon>
        <taxon>Viridiplantae</taxon>
        <taxon>Streptophyta</taxon>
        <taxon>Embryophyta</taxon>
        <taxon>Tracheophyta</taxon>
        <taxon>Spermatophyta</taxon>
        <taxon>Magnoliopsida</taxon>
        <taxon>eudicotyledons</taxon>
        <taxon>Gunneridae</taxon>
        <taxon>Pentapetalae</taxon>
        <taxon>rosids</taxon>
        <taxon>malvids</taxon>
        <taxon>Brassicales</taxon>
        <taxon>Brassicaceae</taxon>
        <taxon>Brassiceae</taxon>
        <taxon>Brassica</taxon>
    </lineage>
</organism>
<protein>
    <submittedName>
        <fullName evidence="1">Uncharacterized protein</fullName>
    </submittedName>
</protein>